<feature type="transmembrane region" description="Helical" evidence="7">
    <location>
        <begin position="386"/>
        <end position="408"/>
    </location>
</feature>
<dbReference type="GO" id="GO:0022857">
    <property type="term" value="F:transmembrane transporter activity"/>
    <property type="evidence" value="ECO:0007669"/>
    <property type="project" value="InterPro"/>
</dbReference>
<keyword evidence="3" id="KW-1003">Cell membrane</keyword>
<dbReference type="Pfam" id="PF05977">
    <property type="entry name" value="MFS_3"/>
    <property type="match status" value="1"/>
</dbReference>
<name>A0A1I7JRE8_9BURK</name>
<dbReference type="InterPro" id="IPR036259">
    <property type="entry name" value="MFS_trans_sf"/>
</dbReference>
<dbReference type="EMBL" id="FPBO01000012">
    <property type="protein sequence ID" value="SFU87698.1"/>
    <property type="molecule type" value="Genomic_DNA"/>
</dbReference>
<feature type="transmembrane region" description="Helical" evidence="7">
    <location>
        <begin position="120"/>
        <end position="142"/>
    </location>
</feature>
<dbReference type="OrthoDB" id="9775268at2"/>
<evidence type="ECO:0000259" key="8">
    <source>
        <dbReference type="PROSITE" id="PS50850"/>
    </source>
</evidence>
<dbReference type="CDD" id="cd06173">
    <property type="entry name" value="MFS_MefA_like"/>
    <property type="match status" value="1"/>
</dbReference>
<dbReference type="GO" id="GO:0005886">
    <property type="term" value="C:plasma membrane"/>
    <property type="evidence" value="ECO:0007669"/>
    <property type="project" value="UniProtKB-SubCell"/>
</dbReference>
<keyword evidence="5 7" id="KW-1133">Transmembrane helix</keyword>
<dbReference type="Gene3D" id="1.20.1250.20">
    <property type="entry name" value="MFS general substrate transporter like domains"/>
    <property type="match status" value="1"/>
</dbReference>
<feature type="transmembrane region" description="Helical" evidence="7">
    <location>
        <begin position="327"/>
        <end position="349"/>
    </location>
</feature>
<evidence type="ECO:0000256" key="7">
    <source>
        <dbReference type="SAM" id="Phobius"/>
    </source>
</evidence>
<evidence type="ECO:0000313" key="9">
    <source>
        <dbReference type="EMBL" id="SFU87698.1"/>
    </source>
</evidence>
<dbReference type="PANTHER" id="PTHR23513:SF11">
    <property type="entry name" value="STAPHYLOFERRIN A TRANSPORTER"/>
    <property type="match status" value="1"/>
</dbReference>
<dbReference type="AlphaFoldDB" id="A0A1I7JRE8"/>
<keyword evidence="6 7" id="KW-0472">Membrane</keyword>
<feature type="domain" description="Major facilitator superfamily (MFS) profile" evidence="8">
    <location>
        <begin position="29"/>
        <end position="412"/>
    </location>
</feature>
<protein>
    <submittedName>
        <fullName evidence="9">Predicted arabinose efflux permease, MFS family</fullName>
    </submittedName>
</protein>
<evidence type="ECO:0000256" key="1">
    <source>
        <dbReference type="ARBA" id="ARBA00004651"/>
    </source>
</evidence>
<dbReference type="STRING" id="1035707.SAMN05216552_1012178"/>
<feature type="transmembrane region" description="Helical" evidence="7">
    <location>
        <begin position="274"/>
        <end position="292"/>
    </location>
</feature>
<feature type="transmembrane region" description="Helical" evidence="7">
    <location>
        <begin position="94"/>
        <end position="114"/>
    </location>
</feature>
<evidence type="ECO:0000256" key="4">
    <source>
        <dbReference type="ARBA" id="ARBA00022692"/>
    </source>
</evidence>
<comment type="subcellular location">
    <subcellularLocation>
        <location evidence="1">Cell membrane</location>
        <topology evidence="1">Multi-pass membrane protein</topology>
    </subcellularLocation>
</comment>
<sequence>MHKHKPAATPYAPAPHGKTGMLQPLRHRRFRQLWLANLVSNLGTWTQTFASAWLVASISASPRAATLVQAATYAPMVMFGLLAGVVADAVPRARLLFVINAFMALAALCMAALAAQGDVAPGAVLALIFMTGTGSAFMWPAWQATTSALVAPEEVDAAASLNNLSYNAAAIAGPALGGVLFVWIGPAPLFLFNALSFGGMLLVYSAWMSSAEAPGRGAPVGWNSFMDGLRAGLGSAAYRRLLLHTAGALFGAIAFASLLPLFVRDVLRGEARAFGGLMACLGVGAVLAAFLLPSLRARLGRGPLLGAALGVFGAMLLALPLCPHWLLAPVVAVGGVAWAAMVSTLNGAAQSSFPVELRARTLSIYLLAMALGQTLGSVFWGQAAEWLGVPGALLLAGCVMGAHGVWAFRGRI</sequence>
<dbReference type="SUPFAM" id="SSF103473">
    <property type="entry name" value="MFS general substrate transporter"/>
    <property type="match status" value="1"/>
</dbReference>
<feature type="transmembrane region" description="Helical" evidence="7">
    <location>
        <begin position="190"/>
        <end position="207"/>
    </location>
</feature>
<feature type="transmembrane region" description="Helical" evidence="7">
    <location>
        <begin position="304"/>
        <end position="321"/>
    </location>
</feature>
<proteinExistence type="predicted"/>
<feature type="transmembrane region" description="Helical" evidence="7">
    <location>
        <begin position="163"/>
        <end position="184"/>
    </location>
</feature>
<evidence type="ECO:0000256" key="2">
    <source>
        <dbReference type="ARBA" id="ARBA00022448"/>
    </source>
</evidence>
<evidence type="ECO:0000256" key="5">
    <source>
        <dbReference type="ARBA" id="ARBA00022989"/>
    </source>
</evidence>
<reference evidence="10" key="1">
    <citation type="submission" date="2016-10" db="EMBL/GenBank/DDBJ databases">
        <authorList>
            <person name="Varghese N."/>
            <person name="Submissions S."/>
        </authorList>
    </citation>
    <scope>NUCLEOTIDE SEQUENCE [LARGE SCALE GENOMIC DNA]</scope>
    <source>
        <strain evidence="10">CGMCC 1.11014</strain>
    </source>
</reference>
<feature type="transmembrane region" description="Helical" evidence="7">
    <location>
        <begin position="361"/>
        <end position="380"/>
    </location>
</feature>
<dbReference type="InterPro" id="IPR020846">
    <property type="entry name" value="MFS_dom"/>
</dbReference>
<keyword evidence="4 7" id="KW-0812">Transmembrane</keyword>
<dbReference type="InterPro" id="IPR010290">
    <property type="entry name" value="TM_effector"/>
</dbReference>
<keyword evidence="10" id="KW-1185">Reference proteome</keyword>
<feature type="transmembrane region" description="Helical" evidence="7">
    <location>
        <begin position="33"/>
        <end position="55"/>
    </location>
</feature>
<dbReference type="PANTHER" id="PTHR23513">
    <property type="entry name" value="INTEGRAL MEMBRANE EFFLUX PROTEIN-RELATED"/>
    <property type="match status" value="1"/>
</dbReference>
<evidence type="ECO:0000313" key="10">
    <source>
        <dbReference type="Proteomes" id="UP000199391"/>
    </source>
</evidence>
<feature type="transmembrane region" description="Helical" evidence="7">
    <location>
        <begin position="241"/>
        <end position="262"/>
    </location>
</feature>
<gene>
    <name evidence="9" type="ORF">SAMN05216552_1012178</name>
</gene>
<accession>A0A1I7JRE8</accession>
<organism evidence="9 10">
    <name type="scientific">Pseudoduganella namucuonensis</name>
    <dbReference type="NCBI Taxonomy" id="1035707"/>
    <lineage>
        <taxon>Bacteria</taxon>
        <taxon>Pseudomonadati</taxon>
        <taxon>Pseudomonadota</taxon>
        <taxon>Betaproteobacteria</taxon>
        <taxon>Burkholderiales</taxon>
        <taxon>Oxalobacteraceae</taxon>
        <taxon>Telluria group</taxon>
        <taxon>Pseudoduganella</taxon>
    </lineage>
</organism>
<keyword evidence="2" id="KW-0813">Transport</keyword>
<dbReference type="Proteomes" id="UP000199391">
    <property type="component" value="Unassembled WGS sequence"/>
</dbReference>
<feature type="transmembrane region" description="Helical" evidence="7">
    <location>
        <begin position="67"/>
        <end position="87"/>
    </location>
</feature>
<evidence type="ECO:0000256" key="6">
    <source>
        <dbReference type="ARBA" id="ARBA00023136"/>
    </source>
</evidence>
<evidence type="ECO:0000256" key="3">
    <source>
        <dbReference type="ARBA" id="ARBA00022475"/>
    </source>
</evidence>
<dbReference type="PROSITE" id="PS50850">
    <property type="entry name" value="MFS"/>
    <property type="match status" value="1"/>
</dbReference>